<accession>A0AAQ3RGT3</accession>
<dbReference type="Pfam" id="PF26180">
    <property type="entry name" value="PAP-OAS1"/>
    <property type="match status" value="2"/>
</dbReference>
<dbReference type="AlphaFoldDB" id="A0AAQ3RGT3"/>
<evidence type="ECO:0000259" key="1">
    <source>
        <dbReference type="Pfam" id="PF26180"/>
    </source>
</evidence>
<dbReference type="InterPro" id="IPR043519">
    <property type="entry name" value="NT_sf"/>
</dbReference>
<dbReference type="PANTHER" id="PTHR45979">
    <property type="entry name" value="PAP/OAS1 SUBSTRATE-BINDING DOMAIN SUPERFAMILY"/>
    <property type="match status" value="1"/>
</dbReference>
<dbReference type="Gene3D" id="1.10.1410.10">
    <property type="match status" value="1"/>
</dbReference>
<dbReference type="EMBL" id="CP144690">
    <property type="protein sequence ID" value="WVY92248.1"/>
    <property type="molecule type" value="Genomic_DNA"/>
</dbReference>
<feature type="domain" description="PAP/OAS1 substrate-binding-related" evidence="1">
    <location>
        <begin position="127"/>
        <end position="187"/>
    </location>
</feature>
<sequence>MVLVFPYGSVPLKTYLPDGDIDLTALSCQNIEDGLVSDVRAVLHGEEINEAAEYEVKDVRFIDAEVKLVDQLVAKDHLFKRSIILIKAWCYYESRVLGAHHGLISTYALETLVLYIFHQFHVSLDAEVPENGGNTLLTEEFIRSCVESFSVPSRGSDLNLRAFPQKHLNIIDPLKENNNLGRSVNKGM</sequence>
<dbReference type="InterPro" id="IPR058921">
    <property type="entry name" value="PAP/OAS1-rel"/>
</dbReference>
<organism evidence="2 3">
    <name type="scientific">Vigna mungo</name>
    <name type="common">Black gram</name>
    <name type="synonym">Phaseolus mungo</name>
    <dbReference type="NCBI Taxonomy" id="3915"/>
    <lineage>
        <taxon>Eukaryota</taxon>
        <taxon>Viridiplantae</taxon>
        <taxon>Streptophyta</taxon>
        <taxon>Embryophyta</taxon>
        <taxon>Tracheophyta</taxon>
        <taxon>Spermatophyta</taxon>
        <taxon>Magnoliopsida</taxon>
        <taxon>eudicotyledons</taxon>
        <taxon>Gunneridae</taxon>
        <taxon>Pentapetalae</taxon>
        <taxon>rosids</taxon>
        <taxon>fabids</taxon>
        <taxon>Fabales</taxon>
        <taxon>Fabaceae</taxon>
        <taxon>Papilionoideae</taxon>
        <taxon>50 kb inversion clade</taxon>
        <taxon>NPAAA clade</taxon>
        <taxon>indigoferoid/millettioid clade</taxon>
        <taxon>Phaseoleae</taxon>
        <taxon>Vigna</taxon>
    </lineage>
</organism>
<dbReference type="PANTHER" id="PTHR45979:SF35">
    <property type="entry name" value="NUCLEOTIDYLTRANSFERASE"/>
    <property type="match status" value="1"/>
</dbReference>
<reference evidence="2 3" key="1">
    <citation type="journal article" date="2023" name="Life. Sci Alliance">
        <title>Evolutionary insights into 3D genome organization and epigenetic landscape of Vigna mungo.</title>
        <authorList>
            <person name="Junaid A."/>
            <person name="Singh B."/>
            <person name="Bhatia S."/>
        </authorList>
    </citation>
    <scope>NUCLEOTIDE SEQUENCE [LARGE SCALE GENOMIC DNA]</scope>
    <source>
        <strain evidence="2">Urdbean</strain>
    </source>
</reference>
<dbReference type="SUPFAM" id="SSF81301">
    <property type="entry name" value="Nucleotidyltransferase"/>
    <property type="match status" value="1"/>
</dbReference>
<keyword evidence="3" id="KW-1185">Reference proteome</keyword>
<evidence type="ECO:0000313" key="2">
    <source>
        <dbReference type="EMBL" id="WVY92248.1"/>
    </source>
</evidence>
<gene>
    <name evidence="2" type="ORF">V8G54_037762</name>
</gene>
<dbReference type="SUPFAM" id="SSF81631">
    <property type="entry name" value="PAP/OAS1 substrate-binding domain"/>
    <property type="match status" value="1"/>
</dbReference>
<feature type="domain" description="PAP/OAS1 substrate-binding-related" evidence="1">
    <location>
        <begin position="73"/>
        <end position="126"/>
    </location>
</feature>
<name>A0AAQ3RGT3_VIGMU</name>
<dbReference type="Proteomes" id="UP001374535">
    <property type="component" value="Chromosome 11"/>
</dbReference>
<protein>
    <recommendedName>
        <fullName evidence="1">PAP/OAS1 substrate-binding-related domain-containing protein</fullName>
    </recommendedName>
</protein>
<dbReference type="InterPro" id="IPR058920">
    <property type="entry name" value="PAP-OAS1-bd-rel"/>
</dbReference>
<evidence type="ECO:0000313" key="3">
    <source>
        <dbReference type="Proteomes" id="UP001374535"/>
    </source>
</evidence>
<proteinExistence type="predicted"/>